<protein>
    <submittedName>
        <fullName evidence="1">Uncharacterized protein</fullName>
    </submittedName>
</protein>
<gene>
    <name evidence="1" type="ORF">DKX38_015476</name>
</gene>
<name>A0A5N5L5B8_9ROSI</name>
<evidence type="ECO:0000313" key="2">
    <source>
        <dbReference type="Proteomes" id="UP000326939"/>
    </source>
</evidence>
<proteinExistence type="predicted"/>
<comment type="caution">
    <text evidence="1">The sequence shown here is derived from an EMBL/GenBank/DDBJ whole genome shotgun (WGS) entry which is preliminary data.</text>
</comment>
<dbReference type="AlphaFoldDB" id="A0A5N5L5B8"/>
<keyword evidence="2" id="KW-1185">Reference proteome</keyword>
<dbReference type="EMBL" id="VDCV01000010">
    <property type="protein sequence ID" value="KAB5537943.1"/>
    <property type="molecule type" value="Genomic_DNA"/>
</dbReference>
<dbReference type="Proteomes" id="UP000326939">
    <property type="component" value="Chromosome 10"/>
</dbReference>
<reference evidence="2" key="1">
    <citation type="journal article" date="2019" name="Gigascience">
        <title>De novo genome assembly of the endangered Acer yangbiense, a plant species with extremely small populations endemic to Yunnan Province, China.</title>
        <authorList>
            <person name="Yang J."/>
            <person name="Wariss H.M."/>
            <person name="Tao L."/>
            <person name="Zhang R."/>
            <person name="Yun Q."/>
            <person name="Hollingsworth P."/>
            <person name="Dao Z."/>
            <person name="Luo G."/>
            <person name="Guo H."/>
            <person name="Ma Y."/>
            <person name="Sun W."/>
        </authorList>
    </citation>
    <scope>NUCLEOTIDE SEQUENCE [LARGE SCALE GENOMIC DNA]</scope>
    <source>
        <strain evidence="2">cv. br00</strain>
    </source>
</reference>
<evidence type="ECO:0000313" key="1">
    <source>
        <dbReference type="EMBL" id="KAB5537943.1"/>
    </source>
</evidence>
<organism evidence="1 2">
    <name type="scientific">Salix brachista</name>
    <dbReference type="NCBI Taxonomy" id="2182728"/>
    <lineage>
        <taxon>Eukaryota</taxon>
        <taxon>Viridiplantae</taxon>
        <taxon>Streptophyta</taxon>
        <taxon>Embryophyta</taxon>
        <taxon>Tracheophyta</taxon>
        <taxon>Spermatophyta</taxon>
        <taxon>Magnoliopsida</taxon>
        <taxon>eudicotyledons</taxon>
        <taxon>Gunneridae</taxon>
        <taxon>Pentapetalae</taxon>
        <taxon>rosids</taxon>
        <taxon>fabids</taxon>
        <taxon>Malpighiales</taxon>
        <taxon>Salicaceae</taxon>
        <taxon>Saliceae</taxon>
        <taxon>Salix</taxon>
    </lineage>
</organism>
<accession>A0A5N5L5B8</accession>
<sequence length="215" mass="24843">MASPGFEPETFTKRLSQKRSDYLQKRKEEKRLLMMVMGMGLGNPASSISSSHCVFIPKCSNETLKSQRLLFNHTHNFRFHHKTLATTFTLCRLHASLKDSAAISMMSTVILTMTRLITMMKMMPFRKMKKWLEKKPRGLATETFMILVLKTGCLKKLSRTDFLRLLTIKISKIRILLHPTRLTSKLRKANTGFSCQYICYGSHICIHLRIFPDPV</sequence>